<dbReference type="SMART" id="SM00530">
    <property type="entry name" value="HTH_XRE"/>
    <property type="match status" value="1"/>
</dbReference>
<dbReference type="Proteomes" id="UP000249341">
    <property type="component" value="Unassembled WGS sequence"/>
</dbReference>
<dbReference type="InterPro" id="IPR001387">
    <property type="entry name" value="Cro/C1-type_HTH"/>
</dbReference>
<dbReference type="Gene3D" id="1.10.260.40">
    <property type="entry name" value="lambda repressor-like DNA-binding domains"/>
    <property type="match status" value="1"/>
</dbReference>
<dbReference type="OrthoDB" id="4516646at2"/>
<dbReference type="PROSITE" id="PS50943">
    <property type="entry name" value="HTH_CROC1"/>
    <property type="match status" value="1"/>
</dbReference>
<comment type="caution">
    <text evidence="2">The sequence shown here is derived from an EMBL/GenBank/DDBJ whole genome shotgun (WGS) entry which is preliminary data.</text>
</comment>
<dbReference type="InterPro" id="IPR010982">
    <property type="entry name" value="Lambda_DNA-bd_dom_sf"/>
</dbReference>
<proteinExistence type="predicted"/>
<organism evidence="2 3">
    <name type="scientific">Actinoplanes lutulentus</name>
    <dbReference type="NCBI Taxonomy" id="1287878"/>
    <lineage>
        <taxon>Bacteria</taxon>
        <taxon>Bacillati</taxon>
        <taxon>Actinomycetota</taxon>
        <taxon>Actinomycetes</taxon>
        <taxon>Micromonosporales</taxon>
        <taxon>Micromonosporaceae</taxon>
        <taxon>Actinoplanes</taxon>
    </lineage>
</organism>
<evidence type="ECO:0000313" key="2">
    <source>
        <dbReference type="EMBL" id="RAK30484.1"/>
    </source>
</evidence>
<dbReference type="RefSeq" id="WP_111652537.1">
    <property type="nucleotide sequence ID" value="NZ_JACHWI010000007.1"/>
</dbReference>
<name>A0A327Z717_9ACTN</name>
<dbReference type="AlphaFoldDB" id="A0A327Z717"/>
<sequence>MTGETLMDGDEVGARLRRWRLRRGLTQRVLGELAGYTQGYIAQIENGLAPLDRRATRESLARVLQIPVGELTDRPGDDRRLVPGR</sequence>
<keyword evidence="3" id="KW-1185">Reference proteome</keyword>
<evidence type="ECO:0000259" key="1">
    <source>
        <dbReference type="PROSITE" id="PS50943"/>
    </source>
</evidence>
<dbReference type="CDD" id="cd00093">
    <property type="entry name" value="HTH_XRE"/>
    <property type="match status" value="1"/>
</dbReference>
<evidence type="ECO:0000313" key="3">
    <source>
        <dbReference type="Proteomes" id="UP000249341"/>
    </source>
</evidence>
<feature type="domain" description="HTH cro/C1-type" evidence="1">
    <location>
        <begin position="16"/>
        <end position="71"/>
    </location>
</feature>
<gene>
    <name evidence="2" type="ORF">B0I29_116143</name>
</gene>
<dbReference type="EMBL" id="QLMJ01000016">
    <property type="protein sequence ID" value="RAK30484.1"/>
    <property type="molecule type" value="Genomic_DNA"/>
</dbReference>
<accession>A0A327Z717</accession>
<protein>
    <submittedName>
        <fullName evidence="2">Helix-turn-helix protein</fullName>
    </submittedName>
</protein>
<dbReference type="Pfam" id="PF13560">
    <property type="entry name" value="HTH_31"/>
    <property type="match status" value="1"/>
</dbReference>
<dbReference type="GO" id="GO:0003677">
    <property type="term" value="F:DNA binding"/>
    <property type="evidence" value="ECO:0007669"/>
    <property type="project" value="InterPro"/>
</dbReference>
<dbReference type="SUPFAM" id="SSF47413">
    <property type="entry name" value="lambda repressor-like DNA-binding domains"/>
    <property type="match status" value="1"/>
</dbReference>
<reference evidence="2 3" key="1">
    <citation type="submission" date="2018-06" db="EMBL/GenBank/DDBJ databases">
        <title>Genomic Encyclopedia of Type Strains, Phase III (KMG-III): the genomes of soil and plant-associated and newly described type strains.</title>
        <authorList>
            <person name="Whitman W."/>
        </authorList>
    </citation>
    <scope>NUCLEOTIDE SEQUENCE [LARGE SCALE GENOMIC DNA]</scope>
    <source>
        <strain evidence="2 3">CGMCC 4.7090</strain>
    </source>
</reference>